<dbReference type="OrthoDB" id="1143238at2"/>
<sequence length="211" mass="24267">MIRKWTYYLTILLVIGFISSAFKPLDVEEHDWFHISEDEELLYQYPSLNPSDYTHNAIPFTGKYFIGFREALAFKESQGNYRKVNTKGFMGKYQFGTQTLASVGVHNPSAFMRSPEMQEKAFMALLKKHKWILQDEIKRYRGKTIDGVYVTESGILAAAHLGGPGSVRRFLESQGKRKCHDGYGTSVKTYMKRFGGYETHQIKAEKNPKVN</sequence>
<protein>
    <submittedName>
        <fullName evidence="1">Transglycosylase-like domain-containing protein</fullName>
    </submittedName>
</protein>
<evidence type="ECO:0000313" key="1">
    <source>
        <dbReference type="EMBL" id="SHF42141.1"/>
    </source>
</evidence>
<evidence type="ECO:0000313" key="2">
    <source>
        <dbReference type="Proteomes" id="UP000184147"/>
    </source>
</evidence>
<organism evidence="1 2">
    <name type="scientific">Flavobacterium fontis</name>
    <dbReference type="NCBI Taxonomy" id="1124188"/>
    <lineage>
        <taxon>Bacteria</taxon>
        <taxon>Pseudomonadati</taxon>
        <taxon>Bacteroidota</taxon>
        <taxon>Flavobacteriia</taxon>
        <taxon>Flavobacteriales</taxon>
        <taxon>Flavobacteriaceae</taxon>
        <taxon>Flavobacterium</taxon>
    </lineage>
</organism>
<name>A0A1M5BI19_9FLAO</name>
<proteinExistence type="predicted"/>
<dbReference type="AlphaFoldDB" id="A0A1M5BI19"/>
<dbReference type="Proteomes" id="UP000184147">
    <property type="component" value="Unassembled WGS sequence"/>
</dbReference>
<dbReference type="STRING" id="1124188.SAMN05444377_108100"/>
<dbReference type="EMBL" id="FQVQ01000008">
    <property type="protein sequence ID" value="SHF42141.1"/>
    <property type="molecule type" value="Genomic_DNA"/>
</dbReference>
<dbReference type="RefSeq" id="WP_073363337.1">
    <property type="nucleotide sequence ID" value="NZ_FQVQ01000008.1"/>
</dbReference>
<gene>
    <name evidence="1" type="ORF">SAMN05444377_108100</name>
</gene>
<dbReference type="SUPFAM" id="SSF53955">
    <property type="entry name" value="Lysozyme-like"/>
    <property type="match status" value="1"/>
</dbReference>
<keyword evidence="2" id="KW-1185">Reference proteome</keyword>
<accession>A0A1M5BI19</accession>
<dbReference type="InterPro" id="IPR023346">
    <property type="entry name" value="Lysozyme-like_dom_sf"/>
</dbReference>
<reference evidence="1 2" key="1">
    <citation type="submission" date="2016-11" db="EMBL/GenBank/DDBJ databases">
        <authorList>
            <person name="Jaros S."/>
            <person name="Januszkiewicz K."/>
            <person name="Wedrychowicz H."/>
        </authorList>
    </citation>
    <scope>NUCLEOTIDE SEQUENCE [LARGE SCALE GENOMIC DNA]</scope>
    <source>
        <strain evidence="1 2">DSM 25660</strain>
    </source>
</reference>